<evidence type="ECO:0000256" key="1">
    <source>
        <dbReference type="SAM" id="MobiDB-lite"/>
    </source>
</evidence>
<organism evidence="2 3">
    <name type="scientific">Carpinus fangiana</name>
    <dbReference type="NCBI Taxonomy" id="176857"/>
    <lineage>
        <taxon>Eukaryota</taxon>
        <taxon>Viridiplantae</taxon>
        <taxon>Streptophyta</taxon>
        <taxon>Embryophyta</taxon>
        <taxon>Tracheophyta</taxon>
        <taxon>Spermatophyta</taxon>
        <taxon>Magnoliopsida</taxon>
        <taxon>eudicotyledons</taxon>
        <taxon>Gunneridae</taxon>
        <taxon>Pentapetalae</taxon>
        <taxon>rosids</taxon>
        <taxon>fabids</taxon>
        <taxon>Fagales</taxon>
        <taxon>Betulaceae</taxon>
        <taxon>Carpinus</taxon>
    </lineage>
</organism>
<sequence>MTKKRGTIYHPQPPFEWLNVDGTVALLLGRCGDKSTTFLNLSVTTQSGDRVPAVTFRRGTRPSTYFEIEGDVEERFQKPWWGSGAEGKFKAFARSIWREKAAGIDLETGVIAKIDGYKTAQLESTPRAGKRKKAVPINETSGGKTPKTKSAGISKGSLKKSKKVPATPSIEDAPASKMTTLLMPVLTRLSATFSTSMANPRPSAKFDRLLWSENNIASIQ</sequence>
<comment type="caution">
    <text evidence="2">The sequence shown here is derived from an EMBL/GenBank/DDBJ whole genome shotgun (WGS) entry which is preliminary data.</text>
</comment>
<protein>
    <submittedName>
        <fullName evidence="2">Uncharacterized protein</fullName>
    </submittedName>
</protein>
<name>A0A5N6KZQ0_9ROSI</name>
<evidence type="ECO:0000313" key="2">
    <source>
        <dbReference type="EMBL" id="KAB8416378.1"/>
    </source>
</evidence>
<dbReference type="EMBL" id="VIBQ01000031">
    <property type="protein sequence ID" value="KAB8416378.1"/>
    <property type="molecule type" value="Genomic_DNA"/>
</dbReference>
<dbReference type="AlphaFoldDB" id="A0A5N6KZQ0"/>
<gene>
    <name evidence="2" type="ORF">FH972_024897</name>
</gene>
<evidence type="ECO:0000313" key="3">
    <source>
        <dbReference type="Proteomes" id="UP000327013"/>
    </source>
</evidence>
<dbReference type="Proteomes" id="UP000327013">
    <property type="component" value="Unassembled WGS sequence"/>
</dbReference>
<keyword evidence="3" id="KW-1185">Reference proteome</keyword>
<accession>A0A5N6KZQ0</accession>
<feature type="region of interest" description="Disordered" evidence="1">
    <location>
        <begin position="123"/>
        <end position="172"/>
    </location>
</feature>
<reference evidence="2 3" key="1">
    <citation type="submission" date="2019-06" db="EMBL/GenBank/DDBJ databases">
        <title>A chromosomal-level reference genome of Carpinus fangiana (Coryloideae, Betulaceae).</title>
        <authorList>
            <person name="Yang X."/>
            <person name="Wang Z."/>
            <person name="Zhang L."/>
            <person name="Hao G."/>
            <person name="Liu J."/>
            <person name="Yang Y."/>
        </authorList>
    </citation>
    <scope>NUCLEOTIDE SEQUENCE [LARGE SCALE GENOMIC DNA]</scope>
    <source>
        <strain evidence="2">Cfa_2016G</strain>
        <tissue evidence="2">Leaf</tissue>
    </source>
</reference>
<proteinExistence type="predicted"/>